<sequence>MSPFGAAPHLLAGILSPYSDGERDTLIHDFANCQRWRKNAGVAAAAHVLYVVLFARAGGGFGLLSAEPWRGAIAVAMAVFALAMLLALWRRVGPALRLPVSVYIAAILAMGISALTLSHVWIIGGAVLFMASDGLLAAEKFLAPAISPHRAWMRHAVWVLYYAAQLAITLGFLLG</sequence>
<evidence type="ECO:0000256" key="4">
    <source>
        <dbReference type="ARBA" id="ARBA00022989"/>
    </source>
</evidence>
<feature type="transmembrane region" description="Helical" evidence="6">
    <location>
        <begin position="42"/>
        <end position="63"/>
    </location>
</feature>
<evidence type="ECO:0000256" key="6">
    <source>
        <dbReference type="SAM" id="Phobius"/>
    </source>
</evidence>
<dbReference type="Proteomes" id="UP000240259">
    <property type="component" value="Unassembled WGS sequence"/>
</dbReference>
<evidence type="ECO:0000313" key="7">
    <source>
        <dbReference type="EMBL" id="PTE08826.1"/>
    </source>
</evidence>
<dbReference type="RefSeq" id="WP_107650719.1">
    <property type="nucleotide sequence ID" value="NZ_PZJX01000033.1"/>
</dbReference>
<keyword evidence="3 6" id="KW-0812">Transmembrane</keyword>
<accession>A0A2T4IT44</accession>
<feature type="transmembrane region" description="Helical" evidence="6">
    <location>
        <begin position="96"/>
        <end position="115"/>
    </location>
</feature>
<keyword evidence="4 6" id="KW-1133">Transmembrane helix</keyword>
<gene>
    <name evidence="7" type="ORF">C9427_19420</name>
</gene>
<protein>
    <recommendedName>
        <fullName evidence="9">Lysoplasmalogenase</fullName>
    </recommendedName>
</protein>
<dbReference type="GO" id="GO:0016020">
    <property type="term" value="C:membrane"/>
    <property type="evidence" value="ECO:0007669"/>
    <property type="project" value="UniProtKB-SubCell"/>
</dbReference>
<organism evidence="7 8">
    <name type="scientific">Mesorhizobium helmanticense</name>
    <dbReference type="NCBI Taxonomy" id="1776423"/>
    <lineage>
        <taxon>Bacteria</taxon>
        <taxon>Pseudomonadati</taxon>
        <taxon>Pseudomonadota</taxon>
        <taxon>Alphaproteobacteria</taxon>
        <taxon>Hyphomicrobiales</taxon>
        <taxon>Phyllobacteriaceae</taxon>
        <taxon>Mesorhizobium</taxon>
    </lineage>
</organism>
<evidence type="ECO:0000256" key="5">
    <source>
        <dbReference type="ARBA" id="ARBA00023136"/>
    </source>
</evidence>
<feature type="transmembrane region" description="Helical" evidence="6">
    <location>
        <begin position="155"/>
        <end position="174"/>
    </location>
</feature>
<dbReference type="GO" id="GO:0016787">
    <property type="term" value="F:hydrolase activity"/>
    <property type="evidence" value="ECO:0007669"/>
    <property type="project" value="TreeGrafter"/>
</dbReference>
<evidence type="ECO:0000256" key="3">
    <source>
        <dbReference type="ARBA" id="ARBA00022692"/>
    </source>
</evidence>
<reference evidence="7 8" key="1">
    <citation type="submission" date="2018-03" db="EMBL/GenBank/DDBJ databases">
        <title>Genome sequence of the symbiotic type strain Mesorhizobium helmanticense CSLC115NT isolated from Lotus corniculatus nodules.</title>
        <authorList>
            <person name="Sannazzaro A.I."/>
            <person name="Torres Tejerizo G.A."/>
            <person name="Dip D."/>
            <person name="Caballero M."/>
            <person name="Pistorio M."/>
            <person name="Estrella M.J."/>
        </authorList>
    </citation>
    <scope>NUCLEOTIDE SEQUENCE [LARGE SCALE GENOMIC DNA]</scope>
    <source>
        <strain evidence="7 8">CSLC115N</strain>
    </source>
</reference>
<feature type="transmembrane region" description="Helical" evidence="6">
    <location>
        <begin position="69"/>
        <end position="89"/>
    </location>
</feature>
<dbReference type="Pfam" id="PF07947">
    <property type="entry name" value="YhhN"/>
    <property type="match status" value="1"/>
</dbReference>
<dbReference type="PANTHER" id="PTHR31885">
    <property type="entry name" value="GH04784P"/>
    <property type="match status" value="1"/>
</dbReference>
<evidence type="ECO:0000313" key="8">
    <source>
        <dbReference type="Proteomes" id="UP000240259"/>
    </source>
</evidence>
<dbReference type="AlphaFoldDB" id="A0A2T4IT44"/>
<comment type="similarity">
    <text evidence="2">Belongs to the TMEM86 family.</text>
</comment>
<keyword evidence="8" id="KW-1185">Reference proteome</keyword>
<evidence type="ECO:0008006" key="9">
    <source>
        <dbReference type="Google" id="ProtNLM"/>
    </source>
</evidence>
<dbReference type="EMBL" id="PZJX01000033">
    <property type="protein sequence ID" value="PTE08826.1"/>
    <property type="molecule type" value="Genomic_DNA"/>
</dbReference>
<dbReference type="PANTHER" id="PTHR31885:SF6">
    <property type="entry name" value="GH04784P"/>
    <property type="match status" value="1"/>
</dbReference>
<evidence type="ECO:0000256" key="2">
    <source>
        <dbReference type="ARBA" id="ARBA00007375"/>
    </source>
</evidence>
<dbReference type="InterPro" id="IPR012506">
    <property type="entry name" value="TMEM86B-like"/>
</dbReference>
<keyword evidence="5 6" id="KW-0472">Membrane</keyword>
<name>A0A2T4IT44_9HYPH</name>
<dbReference type="OrthoDB" id="7266492at2"/>
<comment type="caution">
    <text evidence="7">The sequence shown here is derived from an EMBL/GenBank/DDBJ whole genome shotgun (WGS) entry which is preliminary data.</text>
</comment>
<proteinExistence type="inferred from homology"/>
<evidence type="ECO:0000256" key="1">
    <source>
        <dbReference type="ARBA" id="ARBA00004141"/>
    </source>
</evidence>
<comment type="subcellular location">
    <subcellularLocation>
        <location evidence="1">Membrane</location>
        <topology evidence="1">Multi-pass membrane protein</topology>
    </subcellularLocation>
</comment>